<gene>
    <name evidence="2" type="ORF">E2562_015978</name>
</gene>
<protein>
    <submittedName>
        <fullName evidence="2">Uncharacterized protein</fullName>
    </submittedName>
</protein>
<proteinExistence type="predicted"/>
<evidence type="ECO:0000256" key="1">
    <source>
        <dbReference type="SAM" id="MobiDB-lite"/>
    </source>
</evidence>
<keyword evidence="3" id="KW-1185">Reference proteome</keyword>
<sequence length="76" mass="8115">MKQTHQRCHYPPKGAPVGLHRHDSPVVVPLNGVTGSMDLRRSTSNEKIGSTTAEEATAGAGDTLLQDGRGELGREH</sequence>
<accession>A0A6G1EKB6</accession>
<dbReference type="AlphaFoldDB" id="A0A6G1EKB6"/>
<evidence type="ECO:0000313" key="2">
    <source>
        <dbReference type="EMBL" id="KAF0925270.1"/>
    </source>
</evidence>
<comment type="caution">
    <text evidence="2">The sequence shown here is derived from an EMBL/GenBank/DDBJ whole genome shotgun (WGS) entry which is preliminary data.</text>
</comment>
<feature type="compositionally biased region" description="Low complexity" evidence="1">
    <location>
        <begin position="51"/>
        <end position="63"/>
    </location>
</feature>
<organism evidence="2 3">
    <name type="scientific">Oryza meyeriana var. granulata</name>
    <dbReference type="NCBI Taxonomy" id="110450"/>
    <lineage>
        <taxon>Eukaryota</taxon>
        <taxon>Viridiplantae</taxon>
        <taxon>Streptophyta</taxon>
        <taxon>Embryophyta</taxon>
        <taxon>Tracheophyta</taxon>
        <taxon>Spermatophyta</taxon>
        <taxon>Magnoliopsida</taxon>
        <taxon>Liliopsida</taxon>
        <taxon>Poales</taxon>
        <taxon>Poaceae</taxon>
        <taxon>BOP clade</taxon>
        <taxon>Oryzoideae</taxon>
        <taxon>Oryzeae</taxon>
        <taxon>Oryzinae</taxon>
        <taxon>Oryza</taxon>
        <taxon>Oryza meyeriana</taxon>
    </lineage>
</organism>
<reference evidence="2 3" key="1">
    <citation type="submission" date="2019-11" db="EMBL/GenBank/DDBJ databases">
        <title>Whole genome sequence of Oryza granulata.</title>
        <authorList>
            <person name="Li W."/>
        </authorList>
    </citation>
    <scope>NUCLEOTIDE SEQUENCE [LARGE SCALE GENOMIC DNA]</scope>
    <source>
        <strain evidence="3">cv. Menghai</strain>
        <tissue evidence="2">Leaf</tissue>
    </source>
</reference>
<dbReference type="Proteomes" id="UP000479710">
    <property type="component" value="Unassembled WGS sequence"/>
</dbReference>
<feature type="region of interest" description="Disordered" evidence="1">
    <location>
        <begin position="1"/>
        <end position="76"/>
    </location>
</feature>
<evidence type="ECO:0000313" key="3">
    <source>
        <dbReference type="Proteomes" id="UP000479710"/>
    </source>
</evidence>
<feature type="compositionally biased region" description="Basic residues" evidence="1">
    <location>
        <begin position="1"/>
        <end position="10"/>
    </location>
</feature>
<name>A0A6G1EKB6_9ORYZ</name>
<dbReference type="EMBL" id="SPHZ02000003">
    <property type="protein sequence ID" value="KAF0925270.1"/>
    <property type="molecule type" value="Genomic_DNA"/>
</dbReference>